<protein>
    <submittedName>
        <fullName evidence="2">F-box domain protein</fullName>
    </submittedName>
</protein>
<feature type="domain" description="F-box" evidence="1">
    <location>
        <begin position="1"/>
        <end position="46"/>
    </location>
</feature>
<comment type="caution">
    <text evidence="2">The sequence shown here is derived from an EMBL/GenBank/DDBJ whole genome shotgun (WGS) entry which is preliminary data.</text>
</comment>
<name>A0A9P6GNA7_9PLEO</name>
<organism evidence="2 3">
    <name type="scientific">Paraphaeosphaeria minitans</name>
    <dbReference type="NCBI Taxonomy" id="565426"/>
    <lineage>
        <taxon>Eukaryota</taxon>
        <taxon>Fungi</taxon>
        <taxon>Dikarya</taxon>
        <taxon>Ascomycota</taxon>
        <taxon>Pezizomycotina</taxon>
        <taxon>Dothideomycetes</taxon>
        <taxon>Pleosporomycetidae</taxon>
        <taxon>Pleosporales</taxon>
        <taxon>Massarineae</taxon>
        <taxon>Didymosphaeriaceae</taxon>
        <taxon>Paraphaeosphaeria</taxon>
    </lineage>
</organism>
<dbReference type="PROSITE" id="PS50181">
    <property type="entry name" value="FBOX"/>
    <property type="match status" value="1"/>
</dbReference>
<dbReference type="EMBL" id="WJXW01000003">
    <property type="protein sequence ID" value="KAF9738842.1"/>
    <property type="molecule type" value="Genomic_DNA"/>
</dbReference>
<proteinExistence type="predicted"/>
<dbReference type="InterPro" id="IPR001810">
    <property type="entry name" value="F-box_dom"/>
</dbReference>
<gene>
    <name evidence="2" type="ORF">PMIN01_04125</name>
</gene>
<accession>A0A9P6GNA7</accession>
<dbReference type="AlphaFoldDB" id="A0A9P6GNA7"/>
<keyword evidence="3" id="KW-1185">Reference proteome</keyword>
<evidence type="ECO:0000313" key="2">
    <source>
        <dbReference type="EMBL" id="KAF9738842.1"/>
    </source>
</evidence>
<dbReference type="OrthoDB" id="4191831at2759"/>
<evidence type="ECO:0000313" key="3">
    <source>
        <dbReference type="Proteomes" id="UP000756921"/>
    </source>
</evidence>
<dbReference type="Proteomes" id="UP000756921">
    <property type="component" value="Unassembled WGS sequence"/>
</dbReference>
<reference evidence="2" key="1">
    <citation type="journal article" date="2020" name="Mol. Plant Microbe Interact.">
        <title>Genome Sequence of the Biocontrol Agent Coniothyrium minitans strain Conio (IMI 134523).</title>
        <authorList>
            <person name="Patel D."/>
            <person name="Shittu T.A."/>
            <person name="Baroncelli R."/>
            <person name="Muthumeenakshi S."/>
            <person name="Osborne T.H."/>
            <person name="Janganan T.K."/>
            <person name="Sreenivasaprasad S."/>
        </authorList>
    </citation>
    <scope>NUCLEOTIDE SEQUENCE</scope>
    <source>
        <strain evidence="2">Conio</strain>
    </source>
</reference>
<sequence>MATLPGCPTELLDSILRQVSISDLTAVSLASKKLYEFATPLLYSQIDFSIHRDNPRPLLRLSRSIFNKPKLGAFVKSVHLRDGEPKIQDLHKGSWRHQDDTPKPCPPQLTDEDGISDLVAFIASSGLSYADLWIEKLRSGDLNAVVAQLLSNLPNLASFRVGYAVVLPYLETTKFERVPPKTAGENQFLGKIFQSAVFDPSNHGLSRFEHLKDISFPGPMDTDPGRNPDFCNPRDMMALLSLPSIRSIKGWCLNPGSLPFTWPATPPDLTHLTSLSLSFVHVDFLAQVLERTRALKCLSWEWKYVPQVDPLNTDTIDLNRFVEALKPVQDTLEDLTISATSNVAWDHYDFPAIHVQGSLNGLGGFVNIKQFKVPFGLLLPDWEIDENPARRLEDSMPPNVEVVTVTDGTMPEAYAYNEHDEMNKLRSWIVDTSSTRTPRLVEICFYLVRGSNWIEYEQYDRFEQVFEGSKLKHRIIKQDDEEPWENV</sequence>
<evidence type="ECO:0000259" key="1">
    <source>
        <dbReference type="PROSITE" id="PS50181"/>
    </source>
</evidence>